<evidence type="ECO:0000313" key="2">
    <source>
        <dbReference type="Proteomes" id="UP000304953"/>
    </source>
</evidence>
<protein>
    <submittedName>
        <fullName evidence="1">Uncharacterized protein</fullName>
    </submittedName>
</protein>
<dbReference type="EMBL" id="SRYA01000031">
    <property type="protein sequence ID" value="TGY95307.1"/>
    <property type="molecule type" value="Genomic_DNA"/>
</dbReference>
<comment type="caution">
    <text evidence="1">The sequence shown here is derived from an EMBL/GenBank/DDBJ whole genome shotgun (WGS) entry which is preliminary data.</text>
</comment>
<gene>
    <name evidence="1" type="ORF">E5329_15510</name>
</gene>
<accession>A0AC61RUM3</accession>
<dbReference type="Proteomes" id="UP000304953">
    <property type="component" value="Unassembled WGS sequence"/>
</dbReference>
<keyword evidence="2" id="KW-1185">Reference proteome</keyword>
<proteinExistence type="predicted"/>
<name>A0AC61RUM3_9FIRM</name>
<organism evidence="1 2">
    <name type="scientific">Petralouisia muris</name>
    <dbReference type="NCBI Taxonomy" id="3032872"/>
    <lineage>
        <taxon>Bacteria</taxon>
        <taxon>Bacillati</taxon>
        <taxon>Bacillota</taxon>
        <taxon>Clostridia</taxon>
        <taxon>Lachnospirales</taxon>
        <taxon>Lachnospiraceae</taxon>
        <taxon>Petralouisia</taxon>
    </lineage>
</organism>
<sequence>MNIGGLNTTNSAMRSGLAGIKRQSAKKQNSVQNSTTASSYAGTFNLKIGGLTSRALPDGSNVTVYKADSYTKDSPLLRVVTTSADGKESEQIIDPSKVNISNATEKEMLALNSYLVDEGKLDNDVYKTGMFTDSSVSDTKKNFADIIKELMDMQYNANNLSGYAKYNKILSAYDFLEKK</sequence>
<reference evidence="1" key="1">
    <citation type="submission" date="2019-04" db="EMBL/GenBank/DDBJ databases">
        <title>Microbes associate with the intestines of laboratory mice.</title>
        <authorList>
            <person name="Navarre W."/>
            <person name="Wong E."/>
            <person name="Huang K."/>
            <person name="Tropini C."/>
            <person name="Ng K."/>
            <person name="Yu B."/>
        </authorList>
    </citation>
    <scope>NUCLEOTIDE SEQUENCE</scope>
    <source>
        <strain evidence="1">NM01_1-7b</strain>
    </source>
</reference>
<evidence type="ECO:0000313" key="1">
    <source>
        <dbReference type="EMBL" id="TGY95307.1"/>
    </source>
</evidence>